<reference evidence="2" key="1">
    <citation type="submission" date="2016-10" db="EMBL/GenBank/DDBJ databases">
        <title>Comparative genomics uncovers the prolific and rare metabolic potential of the cyanobacterial genus Moorea.</title>
        <authorList>
            <person name="Leao T."/>
            <person name="Castelao G."/>
            <person name="Korobeynikov A."/>
            <person name="Monroe E.A."/>
            <person name="Podell S."/>
            <person name="Glukhov E."/>
            <person name="Allen E."/>
            <person name="Gerwick W.H."/>
            <person name="Gerwick L."/>
        </authorList>
    </citation>
    <scope>NUCLEOTIDE SEQUENCE [LARGE SCALE GENOMIC DNA]</scope>
    <source>
        <strain evidence="2">JHB</strain>
    </source>
</reference>
<evidence type="ECO:0000313" key="2">
    <source>
        <dbReference type="Proteomes" id="UP000176944"/>
    </source>
</evidence>
<dbReference type="AlphaFoldDB" id="A0A1D9G0S0"/>
<proteinExistence type="predicted"/>
<gene>
    <name evidence="1" type="ORF">BJP36_16210</name>
</gene>
<dbReference type="PANTHER" id="PTHR34614">
    <property type="match status" value="1"/>
</dbReference>
<dbReference type="EMBL" id="CP017708">
    <property type="protein sequence ID" value="AOY81216.1"/>
    <property type="molecule type" value="Genomic_DNA"/>
</dbReference>
<protein>
    <recommendedName>
        <fullName evidence="3">Transposase</fullName>
    </recommendedName>
</protein>
<sequence>MRLSQLEVVPHPYYHKPGRPRIGQPPDGYHYRLQGTLKVKQEVVALARRRAGRFVLATNVLESKQLSPEEILCEYKGQQCTERGFRFLKDPMFVCLQCLSQNS</sequence>
<name>A0A1D9G0S0_MOOP1</name>
<organism evidence="1 2">
    <name type="scientific">Moorena producens (strain JHB)</name>
    <dbReference type="NCBI Taxonomy" id="1454205"/>
    <lineage>
        <taxon>Bacteria</taxon>
        <taxon>Bacillati</taxon>
        <taxon>Cyanobacteriota</taxon>
        <taxon>Cyanophyceae</taxon>
        <taxon>Coleofasciculales</taxon>
        <taxon>Coleofasciculaceae</taxon>
        <taxon>Moorena</taxon>
    </lineage>
</organism>
<dbReference type="PANTHER" id="PTHR34614:SF2">
    <property type="entry name" value="TRANSPOSASE IS4-LIKE DOMAIN-CONTAINING PROTEIN"/>
    <property type="match status" value="1"/>
</dbReference>
<dbReference type="Proteomes" id="UP000176944">
    <property type="component" value="Chromosome"/>
</dbReference>
<evidence type="ECO:0000313" key="1">
    <source>
        <dbReference type="EMBL" id="AOY81216.1"/>
    </source>
</evidence>
<accession>A0A1D9G0S0</accession>
<evidence type="ECO:0008006" key="3">
    <source>
        <dbReference type="Google" id="ProtNLM"/>
    </source>
</evidence>